<dbReference type="PROSITE" id="PS51257">
    <property type="entry name" value="PROKAR_LIPOPROTEIN"/>
    <property type="match status" value="1"/>
</dbReference>
<sequence length="214" mass="23061">MPALTMKRCSLGLVALAMTLTACGGNDTDAPAQGSDKASAAAQPSPSTSASASAERPTIQLPADVTYTFEWPNTGDEDKDAVLSDSEQRIKAVDMAIAEQDPLHEAYRFYTEGTAAAGTEQWIQSFVDHKARTTGVTRFYDADVTVDKDGTAALVYCEDQGKAYNKFLETGKVDVTPVSEDSYVVYAATLRKNENGVWVTERLSSQRGSARCRP</sequence>
<evidence type="ECO:0000313" key="4">
    <source>
        <dbReference type="Proteomes" id="UP000597853"/>
    </source>
</evidence>
<keyword evidence="2" id="KW-0732">Signal</keyword>
<feature type="compositionally biased region" description="Low complexity" evidence="1">
    <location>
        <begin position="38"/>
        <end position="54"/>
    </location>
</feature>
<evidence type="ECO:0008006" key="5">
    <source>
        <dbReference type="Google" id="ProtNLM"/>
    </source>
</evidence>
<keyword evidence="4" id="KW-1185">Reference proteome</keyword>
<evidence type="ECO:0000256" key="1">
    <source>
        <dbReference type="SAM" id="MobiDB-lite"/>
    </source>
</evidence>
<feature type="chain" id="PRO_5046224000" description="Lipoprotein" evidence="2">
    <location>
        <begin position="25"/>
        <end position="214"/>
    </location>
</feature>
<feature type="region of interest" description="Disordered" evidence="1">
    <location>
        <begin position="30"/>
        <end position="57"/>
    </location>
</feature>
<gene>
    <name evidence="3" type="ORF">GCM10010285_10030</name>
</gene>
<organism evidence="3 4">
    <name type="scientific">Streptomyces pseudogriseolus</name>
    <name type="common">Streptomyces gancidicus</name>
    <name type="synonym">Streptomyces rubiginosus</name>
    <dbReference type="NCBI Taxonomy" id="36817"/>
    <lineage>
        <taxon>Bacteria</taxon>
        <taxon>Bacillati</taxon>
        <taxon>Actinomycetota</taxon>
        <taxon>Actinomycetes</taxon>
        <taxon>Kitasatosporales</taxon>
        <taxon>Streptomycetaceae</taxon>
        <taxon>Streptomyces</taxon>
        <taxon>Streptomyces pseudogriseolus group</taxon>
    </lineage>
</organism>
<dbReference type="EMBL" id="BMTX01000002">
    <property type="protein sequence ID" value="GGS33246.1"/>
    <property type="molecule type" value="Genomic_DNA"/>
</dbReference>
<accession>A0ABQ2SL48</accession>
<proteinExistence type="predicted"/>
<comment type="caution">
    <text evidence="3">The sequence shown here is derived from an EMBL/GenBank/DDBJ whole genome shotgun (WGS) entry which is preliminary data.</text>
</comment>
<evidence type="ECO:0000256" key="2">
    <source>
        <dbReference type="SAM" id="SignalP"/>
    </source>
</evidence>
<protein>
    <recommendedName>
        <fullName evidence="5">Lipoprotein</fullName>
    </recommendedName>
</protein>
<evidence type="ECO:0000313" key="3">
    <source>
        <dbReference type="EMBL" id="GGS33246.1"/>
    </source>
</evidence>
<dbReference type="Proteomes" id="UP000597853">
    <property type="component" value="Unassembled WGS sequence"/>
</dbReference>
<name>A0ABQ2SL48_STREZ</name>
<reference evidence="4" key="1">
    <citation type="journal article" date="2019" name="Int. J. Syst. Evol. Microbiol.">
        <title>The Global Catalogue of Microorganisms (GCM) 10K type strain sequencing project: providing services to taxonomists for standard genome sequencing and annotation.</title>
        <authorList>
            <consortium name="The Broad Institute Genomics Platform"/>
            <consortium name="The Broad Institute Genome Sequencing Center for Infectious Disease"/>
            <person name="Wu L."/>
            <person name="Ma J."/>
        </authorList>
    </citation>
    <scope>NUCLEOTIDE SEQUENCE [LARGE SCALE GENOMIC DNA]</scope>
    <source>
        <strain evidence="4">JCM 4416</strain>
    </source>
</reference>
<feature type="signal peptide" evidence="2">
    <location>
        <begin position="1"/>
        <end position="24"/>
    </location>
</feature>